<feature type="compositionally biased region" description="Low complexity" evidence="1">
    <location>
        <begin position="13"/>
        <end position="25"/>
    </location>
</feature>
<proteinExistence type="predicted"/>
<evidence type="ECO:0000256" key="1">
    <source>
        <dbReference type="SAM" id="MobiDB-lite"/>
    </source>
</evidence>
<feature type="region of interest" description="Disordered" evidence="1">
    <location>
        <begin position="1"/>
        <end position="32"/>
    </location>
</feature>
<organism evidence="2 3">
    <name type="scientific">Bombyx mandarina</name>
    <name type="common">Wild silk moth</name>
    <name type="synonym">Wild silkworm</name>
    <dbReference type="NCBI Taxonomy" id="7092"/>
    <lineage>
        <taxon>Eukaryota</taxon>
        <taxon>Metazoa</taxon>
        <taxon>Ecdysozoa</taxon>
        <taxon>Arthropoda</taxon>
        <taxon>Hexapoda</taxon>
        <taxon>Insecta</taxon>
        <taxon>Pterygota</taxon>
        <taxon>Neoptera</taxon>
        <taxon>Endopterygota</taxon>
        <taxon>Lepidoptera</taxon>
        <taxon>Glossata</taxon>
        <taxon>Ditrysia</taxon>
        <taxon>Bombycoidea</taxon>
        <taxon>Bombycidae</taxon>
        <taxon>Bombycinae</taxon>
        <taxon>Bombyx</taxon>
    </lineage>
</organism>
<dbReference type="InterPro" id="IPR016024">
    <property type="entry name" value="ARM-type_fold"/>
</dbReference>
<keyword evidence="2" id="KW-1185">Reference proteome</keyword>
<evidence type="ECO:0000313" key="3">
    <source>
        <dbReference type="RefSeq" id="XP_028036476.1"/>
    </source>
</evidence>
<name>A0A6J2K2K9_BOMMA</name>
<dbReference type="GeneID" id="114247666"/>
<dbReference type="AlphaFoldDB" id="A0A6J2K2K9"/>
<accession>A0A6J2K2K9</accession>
<protein>
    <submittedName>
        <fullName evidence="3">Uncharacterized protein LOC114247666</fullName>
    </submittedName>
</protein>
<reference evidence="3" key="1">
    <citation type="submission" date="2025-08" db="UniProtKB">
        <authorList>
            <consortium name="RefSeq"/>
        </authorList>
    </citation>
    <scope>IDENTIFICATION</scope>
    <source>
        <tissue evidence="3">Silk gland</tissue>
    </source>
</reference>
<feature type="compositionally biased region" description="Basic and acidic residues" evidence="1">
    <location>
        <begin position="1"/>
        <end position="12"/>
    </location>
</feature>
<dbReference type="Proteomes" id="UP000504629">
    <property type="component" value="Unplaced"/>
</dbReference>
<evidence type="ECO:0000313" key="2">
    <source>
        <dbReference type="Proteomes" id="UP000504629"/>
    </source>
</evidence>
<dbReference type="RefSeq" id="XP_028036476.1">
    <property type="nucleotide sequence ID" value="XM_028180675.1"/>
</dbReference>
<sequence length="486" mass="56640">MENISFEEKYDSENSSNSNILSQNSTQKQTESIISREYPFKNLFEFNDKSWTPFVNQENIKIPKNEQSNMQQMRQYAECKESLQSFYHLKQDPVNELKQSTKRLLLLVEEIQLRIHRNTSYVEDRNNERPIPLLDDTNEDEDCSVYKRLIRKCHCLNREEFNDFIIHFNEDTKHFTNTLGEIIKNVRIVKKFLYMGGPYTKNALVFLNEALSESSFAEKAEIMEGVSHADLCNIFEDHSLVFTFINWPSRYEDLKDVVVQNSTAYLLFKLSQLTEGRRYLNFNSKITSEIKKVLRKKSSKLESNTIELLTSTINLMHPPLNESSNFAYNCQAVREGYGRKILNILLNYKDYMTLDELLTHLDLLQNLSKQEDGQIELIKLLPEMLNLIKSLLTQHDNSLMNVVITNILSNLSPKVNDDDRYLTTTVSAGVGTEPTHLVNESIQISLKKMHFKKINKSKLILLNKYRQPSKTKAESRKPVIIVPIEK</sequence>
<gene>
    <name evidence="3" type="primary">LOC114247666</name>
</gene>
<dbReference type="KEGG" id="bman:114247666"/>
<dbReference type="OrthoDB" id="7479007at2759"/>
<dbReference type="SUPFAM" id="SSF48371">
    <property type="entry name" value="ARM repeat"/>
    <property type="match status" value="1"/>
</dbReference>